<reference evidence="1" key="1">
    <citation type="submission" date="2020-10" db="EMBL/GenBank/DDBJ databases">
        <authorList>
            <person name="Gilroy R."/>
        </authorList>
    </citation>
    <scope>NUCLEOTIDE SEQUENCE</scope>
    <source>
        <strain evidence="1">10037</strain>
    </source>
</reference>
<dbReference type="AlphaFoldDB" id="A0A9D9I2L5"/>
<dbReference type="Proteomes" id="UP000823597">
    <property type="component" value="Unassembled WGS sequence"/>
</dbReference>
<dbReference type="EMBL" id="JADIME010000018">
    <property type="protein sequence ID" value="MBO8464692.1"/>
    <property type="molecule type" value="Genomic_DNA"/>
</dbReference>
<name>A0A9D9I2L5_9BACT</name>
<comment type="caution">
    <text evidence="1">The sequence shown here is derived from an EMBL/GenBank/DDBJ whole genome shotgun (WGS) entry which is preliminary data.</text>
</comment>
<protein>
    <submittedName>
        <fullName evidence="1">Uncharacterized protein</fullName>
    </submittedName>
</protein>
<proteinExistence type="predicted"/>
<gene>
    <name evidence="1" type="ORF">IAB93_01690</name>
</gene>
<reference evidence="1" key="2">
    <citation type="journal article" date="2021" name="PeerJ">
        <title>Extensive microbial diversity within the chicken gut microbiome revealed by metagenomics and culture.</title>
        <authorList>
            <person name="Gilroy R."/>
            <person name="Ravi A."/>
            <person name="Getino M."/>
            <person name="Pursley I."/>
            <person name="Horton D.L."/>
            <person name="Alikhan N.F."/>
            <person name="Baker D."/>
            <person name="Gharbi K."/>
            <person name="Hall N."/>
            <person name="Watson M."/>
            <person name="Adriaenssens E.M."/>
            <person name="Foster-Nyarko E."/>
            <person name="Jarju S."/>
            <person name="Secka A."/>
            <person name="Antonio M."/>
            <person name="Oren A."/>
            <person name="Chaudhuri R.R."/>
            <person name="La Ragione R."/>
            <person name="Hildebrand F."/>
            <person name="Pallen M.J."/>
        </authorList>
    </citation>
    <scope>NUCLEOTIDE SEQUENCE</scope>
    <source>
        <strain evidence="1">10037</strain>
    </source>
</reference>
<evidence type="ECO:0000313" key="1">
    <source>
        <dbReference type="EMBL" id="MBO8464692.1"/>
    </source>
</evidence>
<organism evidence="1 2">
    <name type="scientific">Candidatus Merdivivens pullistercoris</name>
    <dbReference type="NCBI Taxonomy" id="2840873"/>
    <lineage>
        <taxon>Bacteria</taxon>
        <taxon>Pseudomonadati</taxon>
        <taxon>Bacteroidota</taxon>
        <taxon>Bacteroidia</taxon>
        <taxon>Bacteroidales</taxon>
        <taxon>Muribaculaceae</taxon>
        <taxon>Muribaculaceae incertae sedis</taxon>
        <taxon>Candidatus Merdivivens</taxon>
    </lineage>
</organism>
<sequence>MEEHKSFKVLEKGRLGKMEESNIIGGNLICTSKGSVHYCQSHNGDAYCPYKYVSCSSINDKLTCNMGGGYIGSPGSAGIVGNLGDDNTGVGF</sequence>
<accession>A0A9D9I2L5</accession>
<evidence type="ECO:0000313" key="2">
    <source>
        <dbReference type="Proteomes" id="UP000823597"/>
    </source>
</evidence>